<keyword evidence="3" id="KW-0808">Transferase</keyword>
<keyword evidence="4" id="KW-0663">Pyridoxal phosphate</keyword>
<feature type="domain" description="Aminotransferase class I/classII large" evidence="5">
    <location>
        <begin position="61"/>
        <end position="412"/>
    </location>
</feature>
<dbReference type="GO" id="GO:0030170">
    <property type="term" value="F:pyridoxal phosphate binding"/>
    <property type="evidence" value="ECO:0007669"/>
    <property type="project" value="InterPro"/>
</dbReference>
<dbReference type="InterPro" id="IPR004839">
    <property type="entry name" value="Aminotransferase_I/II_large"/>
</dbReference>
<dbReference type="Proteomes" id="UP000029665">
    <property type="component" value="Unassembled WGS sequence"/>
</dbReference>
<evidence type="ECO:0000313" key="6">
    <source>
        <dbReference type="EMBL" id="CDO78040.1"/>
    </source>
</evidence>
<keyword evidence="7" id="KW-1185">Reference proteome</keyword>
<comment type="cofactor">
    <cofactor evidence="1">
        <name>pyridoxal 5'-phosphate</name>
        <dbReference type="ChEBI" id="CHEBI:597326"/>
    </cofactor>
</comment>
<name>A0A060SUG8_PYCCI</name>
<dbReference type="InterPro" id="IPR015421">
    <property type="entry name" value="PyrdxlP-dep_Trfase_major"/>
</dbReference>
<dbReference type="Pfam" id="PF00155">
    <property type="entry name" value="Aminotran_1_2"/>
    <property type="match status" value="1"/>
</dbReference>
<comment type="similarity">
    <text evidence="2">Belongs to the class-II pyridoxal-phosphate-dependent aminotransferase family. BioF subfamily.</text>
</comment>
<dbReference type="AlphaFoldDB" id="A0A060SUG8"/>
<dbReference type="InterPro" id="IPR050087">
    <property type="entry name" value="AON_synthase_class-II"/>
</dbReference>
<dbReference type="HOGENOM" id="CLU_015846_3_0_1"/>
<reference evidence="6" key="1">
    <citation type="submission" date="2014-01" db="EMBL/GenBank/DDBJ databases">
        <title>The genome of the white-rot fungus Pycnoporus cinnabarinus: a basidiomycete model with a versatile arsenal for lignocellulosic biomass breakdown.</title>
        <authorList>
            <person name="Levasseur A."/>
            <person name="Lomascolo A."/>
            <person name="Ruiz-Duenas F.J."/>
            <person name="Uzan E."/>
            <person name="Piumi F."/>
            <person name="Kues U."/>
            <person name="Ram A.F.J."/>
            <person name="Murat C."/>
            <person name="Haon M."/>
            <person name="Benoit I."/>
            <person name="Arfi Y."/>
            <person name="Chevret D."/>
            <person name="Drula E."/>
            <person name="Kwon M.J."/>
            <person name="Gouret P."/>
            <person name="Lesage-Meessen L."/>
            <person name="Lombard V."/>
            <person name="Mariette J."/>
            <person name="Noirot C."/>
            <person name="Park J."/>
            <person name="Patyshakuliyeva A."/>
            <person name="Wieneger R.A.B."/>
            <person name="Wosten H.A.B."/>
            <person name="Martin F."/>
            <person name="Coutinho P.M."/>
            <person name="de Vries R."/>
            <person name="Martinez A.T."/>
            <person name="Klopp C."/>
            <person name="Pontarotti P."/>
            <person name="Henrissat B."/>
            <person name="Record E."/>
        </authorList>
    </citation>
    <scope>NUCLEOTIDE SEQUENCE [LARGE SCALE GENOMIC DNA]</scope>
    <source>
        <strain evidence="6">BRFM137</strain>
    </source>
</reference>
<evidence type="ECO:0000259" key="5">
    <source>
        <dbReference type="Pfam" id="PF00155"/>
    </source>
</evidence>
<organism evidence="6 7">
    <name type="scientific">Pycnoporus cinnabarinus</name>
    <name type="common">Cinnabar-red polypore</name>
    <name type="synonym">Trametes cinnabarina</name>
    <dbReference type="NCBI Taxonomy" id="5643"/>
    <lineage>
        <taxon>Eukaryota</taxon>
        <taxon>Fungi</taxon>
        <taxon>Dikarya</taxon>
        <taxon>Basidiomycota</taxon>
        <taxon>Agaricomycotina</taxon>
        <taxon>Agaricomycetes</taxon>
        <taxon>Polyporales</taxon>
        <taxon>Polyporaceae</taxon>
        <taxon>Trametes</taxon>
    </lineage>
</organism>
<comment type="caution">
    <text evidence="6">The sequence shown here is derived from an EMBL/GenBank/DDBJ whole genome shotgun (WGS) entry which is preliminary data.</text>
</comment>
<dbReference type="Gene3D" id="3.90.1150.10">
    <property type="entry name" value="Aspartate Aminotransferase, domain 1"/>
    <property type="match status" value="1"/>
</dbReference>
<dbReference type="STRING" id="5643.A0A060SUG8"/>
<evidence type="ECO:0000256" key="4">
    <source>
        <dbReference type="ARBA" id="ARBA00022898"/>
    </source>
</evidence>
<dbReference type="SUPFAM" id="SSF53383">
    <property type="entry name" value="PLP-dependent transferases"/>
    <property type="match status" value="1"/>
</dbReference>
<dbReference type="GO" id="GO:0009102">
    <property type="term" value="P:biotin biosynthetic process"/>
    <property type="evidence" value="ECO:0007669"/>
    <property type="project" value="TreeGrafter"/>
</dbReference>
<protein>
    <recommendedName>
        <fullName evidence="5">Aminotransferase class I/classII large domain-containing protein</fullName>
    </recommendedName>
</protein>
<dbReference type="EMBL" id="CCBP010000612">
    <property type="protein sequence ID" value="CDO78040.1"/>
    <property type="molecule type" value="Genomic_DNA"/>
</dbReference>
<dbReference type="PANTHER" id="PTHR13693:SF77">
    <property type="entry name" value="8-AMINO-7-OXONONANOATE SYNTHASE"/>
    <property type="match status" value="1"/>
</dbReference>
<dbReference type="Gene3D" id="3.40.640.10">
    <property type="entry name" value="Type I PLP-dependent aspartate aminotransferase-like (Major domain)"/>
    <property type="match status" value="1"/>
</dbReference>
<sequence length="436" mass="48898">MSRSYSSINTPLMSEMSQQLEKRRKDLVPILELLRPVQPGPDVYTNDFLSLTNDPDLRQLYLDKLAKAPRVFGVGGSRLLGGNSADHMEFEHRMERFFEAPSALLFTSGYDANVAFWHSVPQEGDVIVLDEYVHASTRDGMAISRARKDLYLFSHNSASSFEEMVLRALQEHPSIAQGKNTLFVAVEATYSMDGDFAPLPDIVRIIDQHVPKESAHIMVDEAHSTGVFGPQGRGLVHHLGLQDRVHTVLHTFGKARALTGAVILTTPLIRRYVINYGRPMIYSTAPPFTIICGLNASFDYLEGPVGDERRALLRRMCEYFQDGLEKAFEHIPPNLLTIQERTLPAGYPDDVMSPVFPILTSYPKHLAVFLNACGYAVLDIPYPVVPKGQERVRISVHALNTEEELDALIERLKQWAHMMQTMGSQGQVPGRTQSRL</sequence>
<evidence type="ECO:0000313" key="7">
    <source>
        <dbReference type="Proteomes" id="UP000029665"/>
    </source>
</evidence>
<evidence type="ECO:0000256" key="3">
    <source>
        <dbReference type="ARBA" id="ARBA00022679"/>
    </source>
</evidence>
<dbReference type="PANTHER" id="PTHR13693">
    <property type="entry name" value="CLASS II AMINOTRANSFERASE/8-AMINO-7-OXONONANOATE SYNTHASE"/>
    <property type="match status" value="1"/>
</dbReference>
<dbReference type="OrthoDB" id="2382073at2759"/>
<evidence type="ECO:0000256" key="2">
    <source>
        <dbReference type="ARBA" id="ARBA00010008"/>
    </source>
</evidence>
<proteinExistence type="inferred from homology"/>
<dbReference type="InterPro" id="IPR015422">
    <property type="entry name" value="PyrdxlP-dep_Trfase_small"/>
</dbReference>
<dbReference type="OMA" id="MDGYLAP"/>
<dbReference type="InterPro" id="IPR015424">
    <property type="entry name" value="PyrdxlP-dep_Trfase"/>
</dbReference>
<accession>A0A060SUG8</accession>
<evidence type="ECO:0000256" key="1">
    <source>
        <dbReference type="ARBA" id="ARBA00001933"/>
    </source>
</evidence>
<dbReference type="GO" id="GO:0016740">
    <property type="term" value="F:transferase activity"/>
    <property type="evidence" value="ECO:0007669"/>
    <property type="project" value="UniProtKB-KW"/>
</dbReference>
<gene>
    <name evidence="6" type="ORF">BN946_scf184724.g4</name>
</gene>